<keyword evidence="1" id="KW-1133">Transmembrane helix</keyword>
<keyword evidence="1" id="KW-0812">Transmembrane</keyword>
<accession>A0AAN8VSK1</accession>
<dbReference type="EMBL" id="JBAMMX010000005">
    <property type="protein sequence ID" value="KAK6939339.1"/>
    <property type="molecule type" value="Genomic_DNA"/>
</dbReference>
<gene>
    <name evidence="2" type="ORF">RJ641_028870</name>
</gene>
<feature type="transmembrane region" description="Helical" evidence="1">
    <location>
        <begin position="104"/>
        <end position="122"/>
    </location>
</feature>
<keyword evidence="3" id="KW-1185">Reference proteome</keyword>
<sequence>MGWLIGETRGPEWKQGWTRQTIASAAAQPPPTPLLAIFSIVVLFLAFSSYMDYKSEVNQTAQNFHLYLALFVILSIIVVVSLSFKTSFVFRLQPDESARRSGSASPWGVALLVVLLLLMVSYHSSFQSKWFRTSSLHQSLMIYLACNPGRGGWFFGLLRAQHCYEKQRESGRHVAGLDICASDSAKNVSTQDGSC</sequence>
<name>A0AAN8VSK1_9MAGN</name>
<organism evidence="2 3">
    <name type="scientific">Dillenia turbinata</name>
    <dbReference type="NCBI Taxonomy" id="194707"/>
    <lineage>
        <taxon>Eukaryota</taxon>
        <taxon>Viridiplantae</taxon>
        <taxon>Streptophyta</taxon>
        <taxon>Embryophyta</taxon>
        <taxon>Tracheophyta</taxon>
        <taxon>Spermatophyta</taxon>
        <taxon>Magnoliopsida</taxon>
        <taxon>eudicotyledons</taxon>
        <taxon>Gunneridae</taxon>
        <taxon>Pentapetalae</taxon>
        <taxon>Dilleniales</taxon>
        <taxon>Dilleniaceae</taxon>
        <taxon>Dillenia</taxon>
    </lineage>
</organism>
<evidence type="ECO:0000256" key="1">
    <source>
        <dbReference type="SAM" id="Phobius"/>
    </source>
</evidence>
<dbReference type="AlphaFoldDB" id="A0AAN8VSK1"/>
<dbReference type="PANTHER" id="PTHR33306">
    <property type="entry name" value="EXPRESSED PROTEIN-RELATED-RELATED"/>
    <property type="match status" value="1"/>
</dbReference>
<evidence type="ECO:0000313" key="2">
    <source>
        <dbReference type="EMBL" id="KAK6939339.1"/>
    </source>
</evidence>
<comment type="caution">
    <text evidence="2">The sequence shown here is derived from an EMBL/GenBank/DDBJ whole genome shotgun (WGS) entry which is preliminary data.</text>
</comment>
<keyword evidence="1" id="KW-0472">Membrane</keyword>
<feature type="transmembrane region" description="Helical" evidence="1">
    <location>
        <begin position="65"/>
        <end position="84"/>
    </location>
</feature>
<protein>
    <submittedName>
        <fullName evidence="2">Uncharacterized protein</fullName>
    </submittedName>
</protein>
<feature type="transmembrane region" description="Helical" evidence="1">
    <location>
        <begin position="34"/>
        <end position="53"/>
    </location>
</feature>
<reference evidence="2 3" key="1">
    <citation type="submission" date="2023-12" db="EMBL/GenBank/DDBJ databases">
        <title>A high-quality genome assembly for Dillenia turbinata (Dilleniales).</title>
        <authorList>
            <person name="Chanderbali A."/>
        </authorList>
    </citation>
    <scope>NUCLEOTIDE SEQUENCE [LARGE SCALE GENOMIC DNA]</scope>
    <source>
        <strain evidence="2">LSX21</strain>
        <tissue evidence="2">Leaf</tissue>
    </source>
</reference>
<dbReference type="PANTHER" id="PTHR33306:SF40">
    <property type="entry name" value="EXPRESSED PROTEIN"/>
    <property type="match status" value="1"/>
</dbReference>
<proteinExistence type="predicted"/>
<dbReference type="Proteomes" id="UP001370490">
    <property type="component" value="Unassembled WGS sequence"/>
</dbReference>
<evidence type="ECO:0000313" key="3">
    <source>
        <dbReference type="Proteomes" id="UP001370490"/>
    </source>
</evidence>